<reference evidence="1" key="1">
    <citation type="submission" date="2020-10" db="EMBL/GenBank/DDBJ databases">
        <title>High-Quality Genome Resource of Clonostachys rosea strain S41 by Oxford Nanopore Long-Read Sequencing.</title>
        <authorList>
            <person name="Wang H."/>
        </authorList>
    </citation>
    <scope>NUCLEOTIDE SEQUENCE</scope>
    <source>
        <strain evidence="1">S41</strain>
    </source>
</reference>
<proteinExistence type="predicted"/>
<dbReference type="InterPro" id="IPR043472">
    <property type="entry name" value="Macro_dom-like"/>
</dbReference>
<comment type="caution">
    <text evidence="1">The sequence shown here is derived from an EMBL/GenBank/DDBJ whole genome shotgun (WGS) entry which is preliminary data.</text>
</comment>
<evidence type="ECO:0000313" key="2">
    <source>
        <dbReference type="Proteomes" id="UP000616885"/>
    </source>
</evidence>
<name>A0A8H7NP15_BIOOC</name>
<gene>
    <name evidence="1" type="ORF">IM811_000829</name>
</gene>
<dbReference type="SUPFAM" id="SSF52949">
    <property type="entry name" value="Macro domain-like"/>
    <property type="match status" value="1"/>
</dbReference>
<accession>A0A8H7NP15</accession>
<dbReference type="AlphaFoldDB" id="A0A8H7NP15"/>
<dbReference type="Proteomes" id="UP000616885">
    <property type="component" value="Unassembled WGS sequence"/>
</dbReference>
<organism evidence="1 2">
    <name type="scientific">Bionectria ochroleuca</name>
    <name type="common">Gliocladium roseum</name>
    <dbReference type="NCBI Taxonomy" id="29856"/>
    <lineage>
        <taxon>Eukaryota</taxon>
        <taxon>Fungi</taxon>
        <taxon>Dikarya</taxon>
        <taxon>Ascomycota</taxon>
        <taxon>Pezizomycotina</taxon>
        <taxon>Sordariomycetes</taxon>
        <taxon>Hypocreomycetidae</taxon>
        <taxon>Hypocreales</taxon>
        <taxon>Bionectriaceae</taxon>
        <taxon>Clonostachys</taxon>
    </lineage>
</organism>
<protein>
    <recommendedName>
        <fullName evidence="3">Macro domain-like protein</fullName>
    </recommendedName>
</protein>
<sequence length="249" mass="27904">MATPNPVRLPHIHLLSMYRRFGDTFEAAAAENPLPDAVNYSIHYCSFEKLPASVKFHAVVSPANSYGRLDGAFDDAISCAFAPGDDYHALTRATQEVLYRRWRGFAPPGTCTVVRIPDEFHPRSNNQWDTKYVALCPTMRVPMDVRWDREVVYECIWSLLCAVDNHNRDVREGRAAEGETEITSLLMTPLATGCGLVSYERWAAQLVLALKHYVEACENPSEWSSLGWGTILSRGAEIDKTVDSETMSS</sequence>
<dbReference type="Gene3D" id="3.40.220.10">
    <property type="entry name" value="Leucine Aminopeptidase, subunit E, domain 1"/>
    <property type="match status" value="1"/>
</dbReference>
<evidence type="ECO:0008006" key="3">
    <source>
        <dbReference type="Google" id="ProtNLM"/>
    </source>
</evidence>
<dbReference type="EMBL" id="JADCTT010000001">
    <property type="protein sequence ID" value="KAF9759135.1"/>
    <property type="molecule type" value="Genomic_DNA"/>
</dbReference>
<evidence type="ECO:0000313" key="1">
    <source>
        <dbReference type="EMBL" id="KAF9759135.1"/>
    </source>
</evidence>